<dbReference type="EC" id="2.7.1.17" evidence="8 9"/>
<evidence type="ECO:0000256" key="9">
    <source>
        <dbReference type="RuleBase" id="RU364073"/>
    </source>
</evidence>
<dbReference type="InterPro" id="IPR018485">
    <property type="entry name" value="FGGY_C"/>
</dbReference>
<dbReference type="Pfam" id="PF00370">
    <property type="entry name" value="FGGY_N"/>
    <property type="match status" value="1"/>
</dbReference>
<evidence type="ECO:0000313" key="12">
    <source>
        <dbReference type="EMBL" id="OAB88752.1"/>
    </source>
</evidence>
<feature type="site" description="Important for activity" evidence="8">
    <location>
        <position position="9"/>
    </location>
</feature>
<dbReference type="GO" id="GO:0005524">
    <property type="term" value="F:ATP binding"/>
    <property type="evidence" value="ECO:0007669"/>
    <property type="project" value="UniProtKB-UniRule"/>
</dbReference>
<keyword evidence="6 8" id="KW-0067">ATP-binding</keyword>
<dbReference type="GO" id="GO:0005998">
    <property type="term" value="P:xylulose catabolic process"/>
    <property type="evidence" value="ECO:0007669"/>
    <property type="project" value="UniProtKB-UniRule"/>
</dbReference>
<evidence type="ECO:0000256" key="7">
    <source>
        <dbReference type="ARBA" id="ARBA00023277"/>
    </source>
</evidence>
<dbReference type="RefSeq" id="WP_068271182.1">
    <property type="nucleotide sequence ID" value="NZ_LQZG01000001.1"/>
</dbReference>
<keyword evidence="3 8" id="KW-0808">Transferase</keyword>
<keyword evidence="4 8" id="KW-0547">Nucleotide-binding</keyword>
<keyword evidence="13" id="KW-1185">Reference proteome</keyword>
<organism evidence="12 13">
    <name type="scientific">Janibacter melonis</name>
    <dbReference type="NCBI Taxonomy" id="262209"/>
    <lineage>
        <taxon>Bacteria</taxon>
        <taxon>Bacillati</taxon>
        <taxon>Actinomycetota</taxon>
        <taxon>Actinomycetes</taxon>
        <taxon>Micrococcales</taxon>
        <taxon>Intrasporangiaceae</taxon>
        <taxon>Janibacter</taxon>
    </lineage>
</organism>
<reference evidence="12 13" key="1">
    <citation type="submission" date="2016-01" db="EMBL/GenBank/DDBJ databases">
        <title>Janibacter melonis strain CD11_4 genome sequencing and assembly.</title>
        <authorList>
            <person name="Nair G.R."/>
            <person name="Kaur G."/>
            <person name="Chander A.M."/>
            <person name="Mayilraj S."/>
        </authorList>
    </citation>
    <scope>NUCLEOTIDE SEQUENCE [LARGE SCALE GENOMIC DNA]</scope>
    <source>
        <strain evidence="12 13">CD11-4</strain>
    </source>
</reference>
<name>A0A176QGE6_9MICO</name>
<dbReference type="EMBL" id="LQZG01000001">
    <property type="protein sequence ID" value="OAB88752.1"/>
    <property type="molecule type" value="Genomic_DNA"/>
</dbReference>
<dbReference type="SUPFAM" id="SSF53067">
    <property type="entry name" value="Actin-like ATPase domain"/>
    <property type="match status" value="2"/>
</dbReference>
<feature type="active site" description="Proton acceptor" evidence="8">
    <location>
        <position position="227"/>
    </location>
</feature>
<evidence type="ECO:0000256" key="8">
    <source>
        <dbReference type="HAMAP-Rule" id="MF_02220"/>
    </source>
</evidence>
<evidence type="ECO:0000256" key="2">
    <source>
        <dbReference type="ARBA" id="ARBA00022629"/>
    </source>
</evidence>
<dbReference type="InterPro" id="IPR006000">
    <property type="entry name" value="Xylulokinase"/>
</dbReference>
<keyword evidence="7 8" id="KW-0119">Carbohydrate metabolism</keyword>
<feature type="binding site" evidence="8">
    <location>
        <begin position="71"/>
        <end position="72"/>
    </location>
    <ligand>
        <name>substrate</name>
    </ligand>
</feature>
<dbReference type="PROSITE" id="PS00933">
    <property type="entry name" value="FGGY_KINASES_1"/>
    <property type="match status" value="1"/>
</dbReference>
<feature type="domain" description="Carbohydrate kinase FGGY N-terminal" evidence="10">
    <location>
        <begin position="5"/>
        <end position="224"/>
    </location>
</feature>
<dbReference type="InterPro" id="IPR018484">
    <property type="entry name" value="FGGY_N"/>
</dbReference>
<dbReference type="Pfam" id="PF02782">
    <property type="entry name" value="FGGY_C"/>
    <property type="match status" value="1"/>
</dbReference>
<gene>
    <name evidence="8 9" type="primary">xylB</name>
    <name evidence="12" type="ORF">AWH69_02925</name>
</gene>
<comment type="function">
    <text evidence="8">Catalyzes the phosphorylation of D-xylulose to D-xylulose 5-phosphate.</text>
</comment>
<dbReference type="PIRSF" id="PIRSF000538">
    <property type="entry name" value="GlpK"/>
    <property type="match status" value="1"/>
</dbReference>
<dbReference type="PANTHER" id="PTHR43095:SF5">
    <property type="entry name" value="XYLULOSE KINASE"/>
    <property type="match status" value="1"/>
</dbReference>
<evidence type="ECO:0000256" key="4">
    <source>
        <dbReference type="ARBA" id="ARBA00022741"/>
    </source>
</evidence>
<dbReference type="HAMAP" id="MF_02220">
    <property type="entry name" value="XylB"/>
    <property type="match status" value="1"/>
</dbReference>
<comment type="similarity">
    <text evidence="1 8 9">Belongs to the FGGY kinase family.</text>
</comment>
<dbReference type="InterPro" id="IPR043129">
    <property type="entry name" value="ATPase_NBD"/>
</dbReference>
<accession>A0A176QGE6</accession>
<evidence type="ECO:0000313" key="13">
    <source>
        <dbReference type="Proteomes" id="UP000076976"/>
    </source>
</evidence>
<keyword evidence="2 8" id="KW-0859">Xylose metabolism</keyword>
<protein>
    <recommendedName>
        <fullName evidence="8 9">Xylulose kinase</fullName>
        <shortName evidence="8 9">Xylulokinase</shortName>
        <ecNumber evidence="8 9">2.7.1.17</ecNumber>
    </recommendedName>
</protein>
<keyword evidence="5 8" id="KW-0418">Kinase</keyword>
<dbReference type="Proteomes" id="UP000076976">
    <property type="component" value="Unassembled WGS sequence"/>
</dbReference>
<comment type="caution">
    <text evidence="12">The sequence shown here is derived from an EMBL/GenBank/DDBJ whole genome shotgun (WGS) entry which is preliminary data.</text>
</comment>
<dbReference type="PANTHER" id="PTHR43095">
    <property type="entry name" value="SUGAR KINASE"/>
    <property type="match status" value="1"/>
</dbReference>
<evidence type="ECO:0000259" key="11">
    <source>
        <dbReference type="Pfam" id="PF02782"/>
    </source>
</evidence>
<dbReference type="STRING" id="262209.AWH69_02925"/>
<dbReference type="Gene3D" id="3.30.420.40">
    <property type="match status" value="2"/>
</dbReference>
<dbReference type="GO" id="GO:0004856">
    <property type="term" value="F:D-xylulokinase activity"/>
    <property type="evidence" value="ECO:0007669"/>
    <property type="project" value="UniProtKB-UniRule"/>
</dbReference>
<comment type="catalytic activity">
    <reaction evidence="8 9">
        <text>D-xylulose + ATP = D-xylulose 5-phosphate + ADP + H(+)</text>
        <dbReference type="Rhea" id="RHEA:10964"/>
        <dbReference type="ChEBI" id="CHEBI:15378"/>
        <dbReference type="ChEBI" id="CHEBI:17140"/>
        <dbReference type="ChEBI" id="CHEBI:30616"/>
        <dbReference type="ChEBI" id="CHEBI:57737"/>
        <dbReference type="ChEBI" id="CHEBI:456216"/>
        <dbReference type="EC" id="2.7.1.17"/>
    </reaction>
</comment>
<evidence type="ECO:0000256" key="6">
    <source>
        <dbReference type="ARBA" id="ARBA00022840"/>
    </source>
</evidence>
<dbReference type="InterPro" id="IPR000577">
    <property type="entry name" value="Carb_kinase_FGGY"/>
</dbReference>
<dbReference type="NCBIfam" id="TIGR01312">
    <property type="entry name" value="XylB"/>
    <property type="match status" value="1"/>
</dbReference>
<evidence type="ECO:0000256" key="3">
    <source>
        <dbReference type="ARBA" id="ARBA00022679"/>
    </source>
</evidence>
<feature type="domain" description="Carbohydrate kinase FGGY C-terminal" evidence="11">
    <location>
        <begin position="243"/>
        <end position="424"/>
    </location>
</feature>
<evidence type="ECO:0000259" key="10">
    <source>
        <dbReference type="Pfam" id="PF00370"/>
    </source>
</evidence>
<evidence type="ECO:0000256" key="5">
    <source>
        <dbReference type="ARBA" id="ARBA00022777"/>
    </source>
</evidence>
<proteinExistence type="inferred from homology"/>
<dbReference type="GO" id="GO:0042732">
    <property type="term" value="P:D-xylose metabolic process"/>
    <property type="evidence" value="ECO:0007669"/>
    <property type="project" value="UniProtKB-KW"/>
</dbReference>
<evidence type="ECO:0000256" key="1">
    <source>
        <dbReference type="ARBA" id="ARBA00009156"/>
    </source>
</evidence>
<sequence>MTRLVAGVDSSTQSTKVVVCDAATGEVVRQGRAAHPDGTEVDPMRWWDAWCEATRGGLLDGVEAIAVGGQQHGMVATDESGEVVRDALLWNDTRSAPQARALVEELGGPQAWVDSAGSVPTASFTVTKLRWLAEHEPEHAARTARVELPHDWLTGRMLEGGEPVAPAVTDRGEASGTGYYSPASGEYLPDLLRRSLGHMPELPRVLGPGEAAGRTPDGLLVGAGTGDNMAAGLGLGLEPGDVVVSLGTSGTVFARHDRAVADPSGDIAGFADAEGGFLPLVCTLNAARVLVATAQLLGVDLAELAELAGRAEPGSGGLTLLPFLDGERTPNLPTATGTLGGLTRAAMTREGMARAAHEGMLCNLAEGVDRIREAGIEARRVLLIGGASASPLVPQITADLIGLPVVVPVAGEYVALGAARQAAWVLDGGEAPPTWSVRHDVTREPDGSAAHAHAEVRERYTELLRTRHPELGEVAAGAQAL</sequence>
<dbReference type="CDD" id="cd07809">
    <property type="entry name" value="ASKHA_NBD_FGGY_BaXK-like"/>
    <property type="match status" value="1"/>
</dbReference>
<dbReference type="AlphaFoldDB" id="A0A176QGE6"/>
<dbReference type="InterPro" id="IPR050406">
    <property type="entry name" value="FGGY_Carb_Kinase"/>
</dbReference>
<dbReference type="InterPro" id="IPR018483">
    <property type="entry name" value="Carb_kinase_FGGY_CS"/>
</dbReference>